<dbReference type="EMBL" id="BDGI01000128">
    <property type="protein sequence ID" value="GAV29646.1"/>
    <property type="molecule type" value="Genomic_DNA"/>
</dbReference>
<proteinExistence type="inferred from homology"/>
<evidence type="ECO:0000256" key="2">
    <source>
        <dbReference type="SAM" id="MobiDB-lite"/>
    </source>
</evidence>
<protein>
    <submittedName>
        <fullName evidence="5">Uncharacterized protein</fullName>
    </submittedName>
</protein>
<dbReference type="GO" id="GO:0061608">
    <property type="term" value="F:nuclear import signal receptor activity"/>
    <property type="evidence" value="ECO:0007669"/>
    <property type="project" value="TreeGrafter"/>
</dbReference>
<dbReference type="Pfam" id="PF05603">
    <property type="entry name" value="Hikeshi-like_N"/>
    <property type="match status" value="1"/>
</dbReference>
<comment type="similarity">
    <text evidence="1">Belongs to the OPI10 family.</text>
</comment>
<keyword evidence="6" id="KW-1185">Reference proteome</keyword>
<evidence type="ECO:0000313" key="6">
    <source>
        <dbReference type="Proteomes" id="UP000186136"/>
    </source>
</evidence>
<feature type="region of interest" description="Disordered" evidence="2">
    <location>
        <begin position="1"/>
        <end position="26"/>
    </location>
</feature>
<organism evidence="5 6">
    <name type="scientific">Pichia membranifaciens</name>
    <dbReference type="NCBI Taxonomy" id="4926"/>
    <lineage>
        <taxon>Eukaryota</taxon>
        <taxon>Fungi</taxon>
        <taxon>Dikarya</taxon>
        <taxon>Ascomycota</taxon>
        <taxon>Saccharomycotina</taxon>
        <taxon>Pichiomycetes</taxon>
        <taxon>Pichiales</taxon>
        <taxon>Pichiaceae</taxon>
        <taxon>Pichia</taxon>
    </lineage>
</organism>
<dbReference type="PANTHER" id="PTHR12925">
    <property type="entry name" value="HIKESHI FAMILY MEMBER"/>
    <property type="match status" value="1"/>
</dbReference>
<accession>A0A1Q2YJB3</accession>
<feature type="compositionally biased region" description="Polar residues" evidence="2">
    <location>
        <begin position="15"/>
        <end position="26"/>
    </location>
</feature>
<name>A0A1Q2YJB3_9ASCO</name>
<dbReference type="InterPro" id="IPR008493">
    <property type="entry name" value="Hikeshi-like_N"/>
</dbReference>
<dbReference type="PANTHER" id="PTHR12925:SF0">
    <property type="entry name" value="PROTEIN HIKESHI"/>
    <property type="match status" value="1"/>
</dbReference>
<evidence type="ECO:0000313" key="5">
    <source>
        <dbReference type="EMBL" id="GAV29646.1"/>
    </source>
</evidence>
<dbReference type="InterPro" id="IPR048364">
    <property type="entry name" value="Hikeshi-like_C"/>
</dbReference>
<dbReference type="Proteomes" id="UP000186136">
    <property type="component" value="Unassembled WGS sequence"/>
</dbReference>
<evidence type="ECO:0000259" key="4">
    <source>
        <dbReference type="Pfam" id="PF21057"/>
    </source>
</evidence>
<reference evidence="5 6" key="1">
    <citation type="submission" date="2016-08" db="EMBL/GenBank/DDBJ databases">
        <title>Whole genome shotgun sequence of Pichia membranifaciens KS47-1.</title>
        <authorList>
            <person name="Konishi M."/>
            <person name="Ishida M."/>
            <person name="Arakawa T."/>
            <person name="Kato Y."/>
            <person name="Horiuchi J."/>
        </authorList>
    </citation>
    <scope>NUCLEOTIDE SEQUENCE [LARGE SCALE GENOMIC DNA]</scope>
    <source>
        <strain evidence="5 6">KS47-1</strain>
    </source>
</reference>
<dbReference type="InterPro" id="IPR031318">
    <property type="entry name" value="OPI10"/>
</dbReference>
<dbReference type="OrthoDB" id="10248398at2759"/>
<feature type="domain" description="Hikeshi-like C-terminal" evidence="4">
    <location>
        <begin position="136"/>
        <end position="183"/>
    </location>
</feature>
<dbReference type="GO" id="GO:0006606">
    <property type="term" value="P:protein import into nucleus"/>
    <property type="evidence" value="ECO:0007669"/>
    <property type="project" value="TreeGrafter"/>
</dbReference>
<comment type="caution">
    <text evidence="5">The sequence shown here is derived from an EMBL/GenBank/DDBJ whole genome shotgun (WGS) entry which is preliminary data.</text>
</comment>
<sequence length="186" mass="20630">MFASTVSNKPIVPENDSTGNQPLSNNQQVVQNDFKLLGFLNDMKQSAIFKINPGNIDTVVAGANDEGDIDMESGISEFEELETVTMIIGISIEPNQTATQQLDCLRVTRDYNASTLAPAVKSTSTVSIPSQSEIYAVSNKIIGNAYNYLSSFTDEQNKVSISKFNNWWDKFKAKMRNDPNYLQTLE</sequence>
<dbReference type="GO" id="GO:0005634">
    <property type="term" value="C:nucleus"/>
    <property type="evidence" value="ECO:0007669"/>
    <property type="project" value="TreeGrafter"/>
</dbReference>
<dbReference type="AlphaFoldDB" id="A0A1Q2YJB3"/>
<evidence type="ECO:0000259" key="3">
    <source>
        <dbReference type="Pfam" id="PF05603"/>
    </source>
</evidence>
<feature type="domain" description="Hikeshi-like N-terminal" evidence="3">
    <location>
        <begin position="30"/>
        <end position="105"/>
    </location>
</feature>
<dbReference type="GO" id="GO:0005829">
    <property type="term" value="C:cytosol"/>
    <property type="evidence" value="ECO:0007669"/>
    <property type="project" value="TreeGrafter"/>
</dbReference>
<dbReference type="Pfam" id="PF21057">
    <property type="entry name" value="Hikeshi-like_C"/>
    <property type="match status" value="1"/>
</dbReference>
<evidence type="ECO:0000256" key="1">
    <source>
        <dbReference type="ARBA" id="ARBA00006623"/>
    </source>
</evidence>
<gene>
    <name evidence="5" type="ORF">PMKS-003147</name>
</gene>